<evidence type="ECO:0000256" key="1">
    <source>
        <dbReference type="SAM" id="SignalP"/>
    </source>
</evidence>
<keyword evidence="1" id="KW-0732">Signal</keyword>
<feature type="signal peptide" evidence="1">
    <location>
        <begin position="1"/>
        <end position="22"/>
    </location>
</feature>
<proteinExistence type="predicted"/>
<dbReference type="EMBL" id="JAIZAY010000631">
    <property type="protein sequence ID" value="KAJ8018104.1"/>
    <property type="molecule type" value="Genomic_DNA"/>
</dbReference>
<keyword evidence="3" id="KW-1185">Reference proteome</keyword>
<reference evidence="2" key="1">
    <citation type="submission" date="2021-10" db="EMBL/GenBank/DDBJ databases">
        <title>Tropical sea cucumber genome reveals ecological adaptation and Cuvierian tubules defense mechanism.</title>
        <authorList>
            <person name="Chen T."/>
        </authorList>
    </citation>
    <scope>NUCLEOTIDE SEQUENCE</scope>
    <source>
        <strain evidence="2">Nanhai2018</strain>
        <tissue evidence="2">Muscle</tissue>
    </source>
</reference>
<feature type="chain" id="PRO_5040455937" evidence="1">
    <location>
        <begin position="23"/>
        <end position="147"/>
    </location>
</feature>
<evidence type="ECO:0000313" key="3">
    <source>
        <dbReference type="Proteomes" id="UP001152320"/>
    </source>
</evidence>
<protein>
    <submittedName>
        <fullName evidence="2">Uncharacterized protein</fullName>
    </submittedName>
</protein>
<gene>
    <name evidence="2" type="ORF">HOLleu_44092</name>
</gene>
<organism evidence="2 3">
    <name type="scientific">Holothuria leucospilota</name>
    <name type="common">Black long sea cucumber</name>
    <name type="synonym">Mertensiothuria leucospilota</name>
    <dbReference type="NCBI Taxonomy" id="206669"/>
    <lineage>
        <taxon>Eukaryota</taxon>
        <taxon>Metazoa</taxon>
        <taxon>Echinodermata</taxon>
        <taxon>Eleutherozoa</taxon>
        <taxon>Echinozoa</taxon>
        <taxon>Holothuroidea</taxon>
        <taxon>Aspidochirotacea</taxon>
        <taxon>Aspidochirotida</taxon>
        <taxon>Holothuriidae</taxon>
        <taxon>Holothuria</taxon>
    </lineage>
</organism>
<dbReference type="AlphaFoldDB" id="A0A9Q0YD16"/>
<comment type="caution">
    <text evidence="2">The sequence shown here is derived from an EMBL/GenBank/DDBJ whole genome shotgun (WGS) entry which is preliminary data.</text>
</comment>
<sequence>MTAMLQMMQMTVCLIVMYLLQRHQLQVASQVSLLLSKFGLHLPSANTIHLDSWRTDRLKNVSRRDPDRTTFESPSSSSASARLVSTVNFDISIDELEDIAAMTTWLKYHKTPREQVEEMMSKSCKARAAYNCSEKEKSRSAGELFRE</sequence>
<accession>A0A9Q0YD16</accession>
<evidence type="ECO:0000313" key="2">
    <source>
        <dbReference type="EMBL" id="KAJ8018104.1"/>
    </source>
</evidence>
<name>A0A9Q0YD16_HOLLE</name>
<dbReference type="Proteomes" id="UP001152320">
    <property type="component" value="Unassembled WGS sequence"/>
</dbReference>